<evidence type="ECO:0000256" key="1">
    <source>
        <dbReference type="ARBA" id="ARBA00010211"/>
    </source>
</evidence>
<dbReference type="Pfam" id="PF01557">
    <property type="entry name" value="FAA_hydrolase"/>
    <property type="match status" value="1"/>
</dbReference>
<evidence type="ECO:0000256" key="3">
    <source>
        <dbReference type="SAM" id="MobiDB-lite"/>
    </source>
</evidence>
<proteinExistence type="inferred from homology"/>
<feature type="domain" description="Fumarylacetoacetase-like C-terminal" evidence="4">
    <location>
        <begin position="113"/>
        <end position="189"/>
    </location>
</feature>
<dbReference type="InterPro" id="IPR036663">
    <property type="entry name" value="Fumarylacetoacetase_C_sf"/>
</dbReference>
<dbReference type="eggNOG" id="COG0179">
    <property type="taxonomic scope" value="Bacteria"/>
</dbReference>
<gene>
    <name evidence="5" type="ordered locus">Sala_2080</name>
</gene>
<evidence type="ECO:0000313" key="5">
    <source>
        <dbReference type="EMBL" id="ABF53789.1"/>
    </source>
</evidence>
<dbReference type="Proteomes" id="UP000006578">
    <property type="component" value="Chromosome"/>
</dbReference>
<dbReference type="GO" id="GO:0016787">
    <property type="term" value="F:hydrolase activity"/>
    <property type="evidence" value="ECO:0007669"/>
    <property type="project" value="UniProtKB-KW"/>
</dbReference>
<accession>Q1GRD3</accession>
<dbReference type="InterPro" id="IPR011234">
    <property type="entry name" value="Fumarylacetoacetase-like_C"/>
</dbReference>
<dbReference type="GO" id="GO:0044281">
    <property type="term" value="P:small molecule metabolic process"/>
    <property type="evidence" value="ECO:0007669"/>
    <property type="project" value="UniProtKB-ARBA"/>
</dbReference>
<dbReference type="PANTHER" id="PTHR42796:SF4">
    <property type="entry name" value="FUMARYLACETOACETATE HYDROLASE DOMAIN-CONTAINING PROTEIN 2A"/>
    <property type="match status" value="1"/>
</dbReference>
<dbReference type="AlphaFoldDB" id="Q1GRD3"/>
<feature type="region of interest" description="Disordered" evidence="3">
    <location>
        <begin position="1"/>
        <end position="27"/>
    </location>
</feature>
<dbReference type="EMBL" id="CP000356">
    <property type="protein sequence ID" value="ABF53789.1"/>
    <property type="molecule type" value="Genomic_DNA"/>
</dbReference>
<sequence length="208" mass="22149">MDRTARARDPDGLGPLHQSRAADGDQCLPAPSAAVAMSWNAAVGALSTMTSDRATSSPMSTIGTGFCSAAMAACARDYPTSSCRSSRGTSLVRRRTSSNMPRRCRPGLPPRRKSDPYIFLKTVESVVGPGDTVAVPPQVERPDWEVELGVAIGKAGKNVAVADAHALIAGYTVVNDVSARDRTRRSDFPLFMNRLPVFRRSSNSGQAI</sequence>
<dbReference type="GO" id="GO:0046872">
    <property type="term" value="F:metal ion binding"/>
    <property type="evidence" value="ECO:0007669"/>
    <property type="project" value="UniProtKB-KW"/>
</dbReference>
<reference evidence="5 6" key="1">
    <citation type="journal article" date="2009" name="Proc. Natl. Acad. Sci. U.S.A.">
        <title>The genomic basis of trophic strategy in marine bacteria.</title>
        <authorList>
            <person name="Lauro F.M."/>
            <person name="McDougald D."/>
            <person name="Thomas T."/>
            <person name="Williams T.J."/>
            <person name="Egan S."/>
            <person name="Rice S."/>
            <person name="DeMaere M.Z."/>
            <person name="Ting L."/>
            <person name="Ertan H."/>
            <person name="Johnson J."/>
            <person name="Ferriera S."/>
            <person name="Lapidus A."/>
            <person name="Anderson I."/>
            <person name="Kyrpides N."/>
            <person name="Munk A.C."/>
            <person name="Detter C."/>
            <person name="Han C.S."/>
            <person name="Brown M.V."/>
            <person name="Robb F.T."/>
            <person name="Kjelleberg S."/>
            <person name="Cavicchioli R."/>
        </authorList>
    </citation>
    <scope>NUCLEOTIDE SEQUENCE [LARGE SCALE GENOMIC DNA]</scope>
    <source>
        <strain evidence="6">DSM 13593 / LMG 18877 / RB2256</strain>
    </source>
</reference>
<dbReference type="HOGENOM" id="CLU_1320224_0_0_5"/>
<keyword evidence="2" id="KW-0479">Metal-binding</keyword>
<comment type="similarity">
    <text evidence="1">Belongs to the FAH family.</text>
</comment>
<keyword evidence="5" id="KW-0378">Hydrolase</keyword>
<dbReference type="InterPro" id="IPR051121">
    <property type="entry name" value="FAH"/>
</dbReference>
<evidence type="ECO:0000256" key="2">
    <source>
        <dbReference type="ARBA" id="ARBA00022723"/>
    </source>
</evidence>
<name>Q1GRD3_SPHAL</name>
<organism evidence="5 6">
    <name type="scientific">Sphingopyxis alaskensis (strain DSM 13593 / LMG 18877 / RB2256)</name>
    <name type="common">Sphingomonas alaskensis</name>
    <dbReference type="NCBI Taxonomy" id="317655"/>
    <lineage>
        <taxon>Bacteria</taxon>
        <taxon>Pseudomonadati</taxon>
        <taxon>Pseudomonadota</taxon>
        <taxon>Alphaproteobacteria</taxon>
        <taxon>Sphingomonadales</taxon>
        <taxon>Sphingomonadaceae</taxon>
        <taxon>Sphingopyxis</taxon>
    </lineage>
</organism>
<dbReference type="SUPFAM" id="SSF56529">
    <property type="entry name" value="FAH"/>
    <property type="match status" value="1"/>
</dbReference>
<evidence type="ECO:0000259" key="4">
    <source>
        <dbReference type="Pfam" id="PF01557"/>
    </source>
</evidence>
<dbReference type="KEGG" id="sal:Sala_2080"/>
<keyword evidence="6" id="KW-1185">Reference proteome</keyword>
<feature type="compositionally biased region" description="Basic and acidic residues" evidence="3">
    <location>
        <begin position="1"/>
        <end position="11"/>
    </location>
</feature>
<dbReference type="Gene3D" id="3.90.850.10">
    <property type="entry name" value="Fumarylacetoacetase-like, C-terminal domain"/>
    <property type="match status" value="1"/>
</dbReference>
<protein>
    <submittedName>
        <fullName evidence="5">Fumarylacetoacetate (FAA) hydrolase</fullName>
    </submittedName>
</protein>
<evidence type="ECO:0000313" key="6">
    <source>
        <dbReference type="Proteomes" id="UP000006578"/>
    </source>
</evidence>
<dbReference type="PANTHER" id="PTHR42796">
    <property type="entry name" value="FUMARYLACETOACETATE HYDROLASE DOMAIN-CONTAINING PROTEIN 2A-RELATED"/>
    <property type="match status" value="1"/>
</dbReference>